<proteinExistence type="predicted"/>
<keyword evidence="6" id="KW-1185">Reference proteome</keyword>
<dbReference type="PROSITE" id="PS50893">
    <property type="entry name" value="ABC_TRANSPORTER_2"/>
    <property type="match status" value="1"/>
</dbReference>
<evidence type="ECO:0000313" key="5">
    <source>
        <dbReference type="EMBL" id="TQM01852.1"/>
    </source>
</evidence>
<dbReference type="InterPro" id="IPR032823">
    <property type="entry name" value="BCA_ABC_TP_C"/>
</dbReference>
<name>A0A543CXL3_9PSEU</name>
<dbReference type="GO" id="GO:0005524">
    <property type="term" value="F:ATP binding"/>
    <property type="evidence" value="ECO:0007669"/>
    <property type="project" value="UniProtKB-KW"/>
</dbReference>
<evidence type="ECO:0000313" key="6">
    <source>
        <dbReference type="Proteomes" id="UP000315677"/>
    </source>
</evidence>
<dbReference type="Proteomes" id="UP000315677">
    <property type="component" value="Unassembled WGS sequence"/>
</dbReference>
<keyword evidence="1" id="KW-0813">Transport</keyword>
<dbReference type="InterPro" id="IPR051120">
    <property type="entry name" value="ABC_AA/LPS_Transport"/>
</dbReference>
<evidence type="ECO:0000256" key="1">
    <source>
        <dbReference type="ARBA" id="ARBA00022448"/>
    </source>
</evidence>
<evidence type="ECO:0000256" key="2">
    <source>
        <dbReference type="ARBA" id="ARBA00022741"/>
    </source>
</evidence>
<dbReference type="EMBL" id="VFPA01000008">
    <property type="protein sequence ID" value="TQM01852.1"/>
    <property type="molecule type" value="Genomic_DNA"/>
</dbReference>
<dbReference type="Pfam" id="PF00005">
    <property type="entry name" value="ABC_tran"/>
    <property type="match status" value="1"/>
</dbReference>
<evidence type="ECO:0000259" key="4">
    <source>
        <dbReference type="PROSITE" id="PS50893"/>
    </source>
</evidence>
<dbReference type="Gene3D" id="3.40.50.300">
    <property type="entry name" value="P-loop containing nucleotide triphosphate hydrolases"/>
    <property type="match status" value="1"/>
</dbReference>
<keyword evidence="3 5" id="KW-0067">ATP-binding</keyword>
<dbReference type="AlphaFoldDB" id="A0A543CXL3"/>
<dbReference type="SMART" id="SM00382">
    <property type="entry name" value="AAA"/>
    <property type="match status" value="1"/>
</dbReference>
<dbReference type="Pfam" id="PF12399">
    <property type="entry name" value="BCA_ABC_TP_C"/>
    <property type="match status" value="1"/>
</dbReference>
<gene>
    <name evidence="5" type="ORF">FB558_8370</name>
</gene>
<dbReference type="InterPro" id="IPR003439">
    <property type="entry name" value="ABC_transporter-like_ATP-bd"/>
</dbReference>
<feature type="domain" description="ABC transporter" evidence="4">
    <location>
        <begin position="5"/>
        <end position="250"/>
    </location>
</feature>
<dbReference type="InterPro" id="IPR003593">
    <property type="entry name" value="AAA+_ATPase"/>
</dbReference>
<dbReference type="GO" id="GO:0005886">
    <property type="term" value="C:plasma membrane"/>
    <property type="evidence" value="ECO:0007669"/>
    <property type="project" value="TreeGrafter"/>
</dbReference>
<dbReference type="SUPFAM" id="SSF52540">
    <property type="entry name" value="P-loop containing nucleoside triphosphate hydrolases"/>
    <property type="match status" value="1"/>
</dbReference>
<sequence>MNDALVCEDVKVHFGGVKAVDGVSITVAPGSLCGLVGPNGSGKTTLLNAVTGLVPLTAGRITAHGEAVAGRTVPQIARRGVRRTFQAIRLLSTLSVVENVALGADDGRRLLDGLLRPGRSARADRVSRELARDALERVGLSGVGDRLPGELPYGHQRRVEIARALAARPRLLLLDEPVAGMSVEERREIADLLLELKAEGLTQLLVEHDLELVTRITDHLVVVDFGRVIADGNPDETVRNEDVREAYLGRRHDAAGPRSHGAVRAADSG</sequence>
<dbReference type="PANTHER" id="PTHR45772">
    <property type="entry name" value="CONSERVED COMPONENT OF ABC TRANSPORTER FOR NATURAL AMINO ACIDS-RELATED"/>
    <property type="match status" value="1"/>
</dbReference>
<organism evidence="5 6">
    <name type="scientific">Pseudonocardia kunmingensis</name>
    <dbReference type="NCBI Taxonomy" id="630975"/>
    <lineage>
        <taxon>Bacteria</taxon>
        <taxon>Bacillati</taxon>
        <taxon>Actinomycetota</taxon>
        <taxon>Actinomycetes</taxon>
        <taxon>Pseudonocardiales</taxon>
        <taxon>Pseudonocardiaceae</taxon>
        <taxon>Pseudonocardia</taxon>
    </lineage>
</organism>
<dbReference type="GO" id="GO:0016887">
    <property type="term" value="F:ATP hydrolysis activity"/>
    <property type="evidence" value="ECO:0007669"/>
    <property type="project" value="InterPro"/>
</dbReference>
<reference evidence="5 6" key="1">
    <citation type="submission" date="2019-06" db="EMBL/GenBank/DDBJ databases">
        <title>Sequencing the genomes of 1000 actinobacteria strains.</title>
        <authorList>
            <person name="Klenk H.-P."/>
        </authorList>
    </citation>
    <scope>NUCLEOTIDE SEQUENCE [LARGE SCALE GENOMIC DNA]</scope>
    <source>
        <strain evidence="5 6">DSM 45301</strain>
    </source>
</reference>
<protein>
    <submittedName>
        <fullName evidence="5">Amino acid/amide ABC transporter ATP-binding protein 1 (HAAT family)</fullName>
    </submittedName>
</protein>
<dbReference type="InterPro" id="IPR027417">
    <property type="entry name" value="P-loop_NTPase"/>
</dbReference>
<evidence type="ECO:0000256" key="3">
    <source>
        <dbReference type="ARBA" id="ARBA00022840"/>
    </source>
</evidence>
<accession>A0A543CXL3</accession>
<dbReference type="RefSeq" id="WP_211367218.1">
    <property type="nucleotide sequence ID" value="NZ_VFPA01000008.1"/>
</dbReference>
<keyword evidence="2" id="KW-0547">Nucleotide-binding</keyword>
<comment type="caution">
    <text evidence="5">The sequence shown here is derived from an EMBL/GenBank/DDBJ whole genome shotgun (WGS) entry which is preliminary data.</text>
</comment>